<dbReference type="RefSeq" id="WP_255927720.1">
    <property type="nucleotide sequence ID" value="NZ_JANFNH010000011.1"/>
</dbReference>
<organism evidence="1 2">
    <name type="scientific">Streptantibioticus rubrisoli</name>
    <dbReference type="NCBI Taxonomy" id="1387313"/>
    <lineage>
        <taxon>Bacteria</taxon>
        <taxon>Bacillati</taxon>
        <taxon>Actinomycetota</taxon>
        <taxon>Actinomycetes</taxon>
        <taxon>Kitasatosporales</taxon>
        <taxon>Streptomycetaceae</taxon>
        <taxon>Streptantibioticus</taxon>
    </lineage>
</organism>
<evidence type="ECO:0000313" key="1">
    <source>
        <dbReference type="EMBL" id="MCQ4043010.1"/>
    </source>
</evidence>
<name>A0ABT1PCB4_9ACTN</name>
<dbReference type="Proteomes" id="UP001206206">
    <property type="component" value="Unassembled WGS sequence"/>
</dbReference>
<keyword evidence="2" id="KW-1185">Reference proteome</keyword>
<gene>
    <name evidence="1" type="ORF">NON19_13435</name>
</gene>
<proteinExistence type="predicted"/>
<dbReference type="EMBL" id="JANFNH010000011">
    <property type="protein sequence ID" value="MCQ4043010.1"/>
    <property type="molecule type" value="Genomic_DNA"/>
</dbReference>
<reference evidence="1 2" key="1">
    <citation type="submission" date="2022-06" db="EMBL/GenBank/DDBJ databases">
        <title>Draft genome sequence of type strain Streptomyces rubrisoli DSM 42083.</title>
        <authorList>
            <person name="Duangmal K."/>
            <person name="Klaysubun C."/>
        </authorList>
    </citation>
    <scope>NUCLEOTIDE SEQUENCE [LARGE SCALE GENOMIC DNA]</scope>
    <source>
        <strain evidence="1 2">DSM 42083</strain>
    </source>
</reference>
<accession>A0ABT1PCB4</accession>
<protein>
    <submittedName>
        <fullName evidence="1">Uncharacterized protein</fullName>
    </submittedName>
</protein>
<comment type="caution">
    <text evidence="1">The sequence shown here is derived from an EMBL/GenBank/DDBJ whole genome shotgun (WGS) entry which is preliminary data.</text>
</comment>
<sequence>MDGNLIAATILFGPGAVALPTIAVLWHRTNKQHEVERAIFAEHCVRTTPGAPTPPPAREPAPVITTPAPVLALVPAPVAEPSAPVIDLTTRKRIA</sequence>
<evidence type="ECO:0000313" key="2">
    <source>
        <dbReference type="Proteomes" id="UP001206206"/>
    </source>
</evidence>